<organism evidence="2 3">
    <name type="scientific">Stutzerimonas frequens</name>
    <dbReference type="NCBI Taxonomy" id="2968969"/>
    <lineage>
        <taxon>Bacteria</taxon>
        <taxon>Pseudomonadati</taxon>
        <taxon>Pseudomonadota</taxon>
        <taxon>Gammaproteobacteria</taxon>
        <taxon>Pseudomonadales</taxon>
        <taxon>Pseudomonadaceae</taxon>
        <taxon>Stutzerimonas</taxon>
    </lineage>
</organism>
<sequence length="136" mass="15333">MALPATARRVTEHTAEHVNQQIKERTQRSVEYHRQHPQLIPRRLRELDAEWDIERTLEANAATLIVTGSVLGLTLSRRFLGIPLVVGGFLLQHALQGWCPPLPVFRRLGLRTAEEIQEERSALKDIASQTATSPQG</sequence>
<evidence type="ECO:0000313" key="2">
    <source>
        <dbReference type="EMBL" id="WAE51282.1"/>
    </source>
</evidence>
<protein>
    <submittedName>
        <fullName evidence="2">DUF2892 domain-containing protein</fullName>
    </submittedName>
</protein>
<dbReference type="RefSeq" id="WP_267930859.1">
    <property type="nucleotide sequence ID" value="NZ_CP113257.1"/>
</dbReference>
<proteinExistence type="predicted"/>
<name>A0AA47E1R4_9GAMM</name>
<feature type="region of interest" description="Disordered" evidence="1">
    <location>
        <begin position="1"/>
        <end position="28"/>
    </location>
</feature>
<dbReference type="Proteomes" id="UP001164632">
    <property type="component" value="Chromosome"/>
</dbReference>
<evidence type="ECO:0000256" key="1">
    <source>
        <dbReference type="SAM" id="MobiDB-lite"/>
    </source>
</evidence>
<reference evidence="2" key="1">
    <citation type="submission" date="2022-11" db="EMBL/GenBank/DDBJ databases">
        <title>Genomic of Pseudomonas TF18.</title>
        <authorList>
            <person name="Liu T."/>
        </authorList>
    </citation>
    <scope>NUCLEOTIDE SEQUENCE</scope>
    <source>
        <strain evidence="2">TF18</strain>
    </source>
</reference>
<dbReference type="Gene3D" id="6.10.140.1340">
    <property type="match status" value="1"/>
</dbReference>
<dbReference type="AlphaFoldDB" id="A0AA47E1R4"/>
<dbReference type="EMBL" id="CP113257">
    <property type="protein sequence ID" value="WAE51282.1"/>
    <property type="molecule type" value="Genomic_DNA"/>
</dbReference>
<evidence type="ECO:0000313" key="3">
    <source>
        <dbReference type="Proteomes" id="UP001164632"/>
    </source>
</evidence>
<gene>
    <name evidence="2" type="ORF">OSV15_16585</name>
</gene>
<feature type="compositionally biased region" description="Basic and acidic residues" evidence="1">
    <location>
        <begin position="9"/>
        <end position="28"/>
    </location>
</feature>
<accession>A0AA47E1R4</accession>